<sequence>MAEAEEIRAALVACVEMGFGLVQIETNSKFLMDMLTGVPWDISHLKQQLSSVEFLFTPHSCNRAIHLVATHVTCVGDVICGIVMNRSGYSML</sequence>
<dbReference type="AlphaFoldDB" id="A0A5N5HRD1"/>
<protein>
    <submittedName>
        <fullName evidence="1">Ribonuclease H protein</fullName>
    </submittedName>
</protein>
<dbReference type="Proteomes" id="UP000327157">
    <property type="component" value="Chromosome 8"/>
</dbReference>
<dbReference type="EMBL" id="SMOL01000148">
    <property type="protein sequence ID" value="KAB2629263.1"/>
    <property type="molecule type" value="Genomic_DNA"/>
</dbReference>
<evidence type="ECO:0000313" key="2">
    <source>
        <dbReference type="Proteomes" id="UP000327157"/>
    </source>
</evidence>
<name>A0A5N5HRD1_9ROSA</name>
<proteinExistence type="predicted"/>
<keyword evidence="2" id="KW-1185">Reference proteome</keyword>
<reference evidence="1 2" key="1">
    <citation type="submission" date="2019-09" db="EMBL/GenBank/DDBJ databases">
        <authorList>
            <person name="Ou C."/>
        </authorList>
    </citation>
    <scope>NUCLEOTIDE SEQUENCE [LARGE SCALE GENOMIC DNA]</scope>
    <source>
        <strain evidence="1">S2</strain>
        <tissue evidence="1">Leaf</tissue>
    </source>
</reference>
<accession>A0A5N5HRD1</accession>
<organism evidence="1 2">
    <name type="scientific">Pyrus ussuriensis x Pyrus communis</name>
    <dbReference type="NCBI Taxonomy" id="2448454"/>
    <lineage>
        <taxon>Eukaryota</taxon>
        <taxon>Viridiplantae</taxon>
        <taxon>Streptophyta</taxon>
        <taxon>Embryophyta</taxon>
        <taxon>Tracheophyta</taxon>
        <taxon>Spermatophyta</taxon>
        <taxon>Magnoliopsida</taxon>
        <taxon>eudicotyledons</taxon>
        <taxon>Gunneridae</taxon>
        <taxon>Pentapetalae</taxon>
        <taxon>rosids</taxon>
        <taxon>fabids</taxon>
        <taxon>Rosales</taxon>
        <taxon>Rosaceae</taxon>
        <taxon>Amygdaloideae</taxon>
        <taxon>Maleae</taxon>
        <taxon>Pyrus</taxon>
    </lineage>
</organism>
<reference evidence="2" key="2">
    <citation type="submission" date="2019-10" db="EMBL/GenBank/DDBJ databases">
        <title>A de novo genome assembly of a pear dwarfing rootstock.</title>
        <authorList>
            <person name="Wang F."/>
            <person name="Wang J."/>
            <person name="Li S."/>
            <person name="Zhang Y."/>
            <person name="Fang M."/>
            <person name="Ma L."/>
            <person name="Zhao Y."/>
            <person name="Jiang S."/>
        </authorList>
    </citation>
    <scope>NUCLEOTIDE SEQUENCE [LARGE SCALE GENOMIC DNA]</scope>
</reference>
<comment type="caution">
    <text evidence="1">The sequence shown here is derived from an EMBL/GenBank/DDBJ whole genome shotgun (WGS) entry which is preliminary data.</text>
</comment>
<gene>
    <name evidence="1" type="ORF">D8674_034058</name>
</gene>
<reference evidence="1 2" key="3">
    <citation type="submission" date="2019-11" db="EMBL/GenBank/DDBJ databases">
        <title>A de novo genome assembly of a pear dwarfing rootstock.</title>
        <authorList>
            <person name="Wang F."/>
            <person name="Wang J."/>
            <person name="Li S."/>
            <person name="Zhang Y."/>
            <person name="Fang M."/>
            <person name="Ma L."/>
            <person name="Zhao Y."/>
            <person name="Jiang S."/>
        </authorList>
    </citation>
    <scope>NUCLEOTIDE SEQUENCE [LARGE SCALE GENOMIC DNA]</scope>
    <source>
        <strain evidence="1">S2</strain>
        <tissue evidence="1">Leaf</tissue>
    </source>
</reference>
<evidence type="ECO:0000313" key="1">
    <source>
        <dbReference type="EMBL" id="KAB2629263.1"/>
    </source>
</evidence>